<name>A0A6C2UGC4_9BACT</name>
<organism evidence="1 2">
    <name type="scientific">Pontiella sulfatireligans</name>
    <dbReference type="NCBI Taxonomy" id="2750658"/>
    <lineage>
        <taxon>Bacteria</taxon>
        <taxon>Pseudomonadati</taxon>
        <taxon>Kiritimatiellota</taxon>
        <taxon>Kiritimatiellia</taxon>
        <taxon>Kiritimatiellales</taxon>
        <taxon>Pontiellaceae</taxon>
        <taxon>Pontiella</taxon>
    </lineage>
</organism>
<evidence type="ECO:0000313" key="2">
    <source>
        <dbReference type="Proteomes" id="UP000346198"/>
    </source>
</evidence>
<evidence type="ECO:0008006" key="3">
    <source>
        <dbReference type="Google" id="ProtNLM"/>
    </source>
</evidence>
<dbReference type="AlphaFoldDB" id="A0A6C2UGC4"/>
<dbReference type="EMBL" id="CAAHFH010000001">
    <property type="protein sequence ID" value="VGO19178.1"/>
    <property type="molecule type" value="Genomic_DNA"/>
</dbReference>
<gene>
    <name evidence="1" type="ORF">SCARR_01235</name>
</gene>
<dbReference type="Gene3D" id="3.30.450.40">
    <property type="match status" value="1"/>
</dbReference>
<sequence length="134" mass="14674">MLLGALAHIAEKLTTDSGDDALYEILSTLGMAVGVDRTYLFDFKLLPAGNLIASQRAEWVEVGQDRQIANPELQSFDMAESGFADWNEKMHNGEVVACRASELSAAQQEVLLEMQGILSIAFVPVFANGTLRWL</sequence>
<protein>
    <recommendedName>
        <fullName evidence="3">GAF domain-containing protein</fullName>
    </recommendedName>
</protein>
<reference evidence="1 2" key="1">
    <citation type="submission" date="2019-04" db="EMBL/GenBank/DDBJ databases">
        <authorList>
            <person name="Van Vliet M D."/>
        </authorList>
    </citation>
    <scope>NUCLEOTIDE SEQUENCE [LARGE SCALE GENOMIC DNA]</scope>
    <source>
        <strain evidence="1 2">F21</strain>
    </source>
</reference>
<dbReference type="InterPro" id="IPR029016">
    <property type="entry name" value="GAF-like_dom_sf"/>
</dbReference>
<keyword evidence="2" id="KW-1185">Reference proteome</keyword>
<proteinExistence type="predicted"/>
<dbReference type="Proteomes" id="UP000346198">
    <property type="component" value="Unassembled WGS sequence"/>
</dbReference>
<accession>A0A6C2UGC4</accession>
<evidence type="ECO:0000313" key="1">
    <source>
        <dbReference type="EMBL" id="VGO19178.1"/>
    </source>
</evidence>